<feature type="binding site" evidence="7">
    <location>
        <position position="121"/>
    </location>
    <ligand>
        <name>Zn(2+)</name>
        <dbReference type="ChEBI" id="CHEBI:29105"/>
        <note>catalytic</note>
    </ligand>
</feature>
<keyword evidence="6 7" id="KW-0862">Zinc</keyword>
<comment type="function">
    <text evidence="7">Single strand-specific metallo-endoribonuclease involved in late-stage 70S ribosome quality control and in maturation of the 3' terminus of the 16S rRNA.</text>
</comment>
<evidence type="ECO:0000256" key="1">
    <source>
        <dbReference type="ARBA" id="ARBA00010875"/>
    </source>
</evidence>
<gene>
    <name evidence="7 8" type="primary">ybeY</name>
    <name evidence="8" type="ORF">ABOZ73_09980</name>
</gene>
<proteinExistence type="inferred from homology"/>
<keyword evidence="4 7" id="KW-0255">Endonuclease</keyword>
<dbReference type="PANTHER" id="PTHR46986:SF1">
    <property type="entry name" value="ENDORIBONUCLEASE YBEY, CHLOROPLASTIC"/>
    <property type="match status" value="1"/>
</dbReference>
<dbReference type="SUPFAM" id="SSF55486">
    <property type="entry name" value="Metalloproteases ('zincins'), catalytic domain"/>
    <property type="match status" value="1"/>
</dbReference>
<name>A0AB39KNC7_9CAUL</name>
<keyword evidence="7" id="KW-0698">rRNA processing</keyword>
<dbReference type="AlphaFoldDB" id="A0AB39KNC7"/>
<dbReference type="Pfam" id="PF02130">
    <property type="entry name" value="YbeY"/>
    <property type="match status" value="1"/>
</dbReference>
<dbReference type="EMBL" id="CP158375">
    <property type="protein sequence ID" value="XDO95159.1"/>
    <property type="molecule type" value="Genomic_DNA"/>
</dbReference>
<reference evidence="8" key="1">
    <citation type="submission" date="2024-06" db="EMBL/GenBank/DDBJ databases">
        <title>Caulobacter inopinatus, sp. nov.</title>
        <authorList>
            <person name="Donachie S.P."/>
        </authorList>
    </citation>
    <scope>NUCLEOTIDE SEQUENCE</scope>
    <source>
        <strain evidence="8">73W</strain>
    </source>
</reference>
<feature type="binding site" evidence="7">
    <location>
        <position position="111"/>
    </location>
    <ligand>
        <name>Zn(2+)</name>
        <dbReference type="ChEBI" id="CHEBI:29105"/>
        <note>catalytic</note>
    </ligand>
</feature>
<dbReference type="HAMAP" id="MF_00009">
    <property type="entry name" value="Endoribonucl_YbeY"/>
    <property type="match status" value="1"/>
</dbReference>
<evidence type="ECO:0000256" key="6">
    <source>
        <dbReference type="ARBA" id="ARBA00022833"/>
    </source>
</evidence>
<keyword evidence="2 7" id="KW-0540">Nuclease</keyword>
<keyword evidence="7" id="KW-0963">Cytoplasm</keyword>
<keyword evidence="5 7" id="KW-0378">Hydrolase</keyword>
<dbReference type="GO" id="GO:0008270">
    <property type="term" value="F:zinc ion binding"/>
    <property type="evidence" value="ECO:0007669"/>
    <property type="project" value="UniProtKB-UniRule"/>
</dbReference>
<dbReference type="GO" id="GO:0004521">
    <property type="term" value="F:RNA endonuclease activity"/>
    <property type="evidence" value="ECO:0007669"/>
    <property type="project" value="UniProtKB-UniRule"/>
</dbReference>
<comment type="similarity">
    <text evidence="1 7">Belongs to the endoribonuclease YbeY family.</text>
</comment>
<dbReference type="PANTHER" id="PTHR46986">
    <property type="entry name" value="ENDORIBONUCLEASE YBEY, CHLOROPLASTIC"/>
    <property type="match status" value="1"/>
</dbReference>
<comment type="subcellular location">
    <subcellularLocation>
        <location evidence="7">Cytoplasm</location>
    </subcellularLocation>
</comment>
<sequence>MSDIDIEVEDEAWSTALPDVQALVLQAAEAALAKAGEDGACVVLLTDDASVHELNARFRDRDQPTNVLSFPAPENPENSLGDICLAFGVCEREAIEQGKPLAHHLQHLVAHGVLHLVGYDHLSDAEAEEMEALEREILAGLGVPDPYAERADPLGTHA</sequence>
<dbReference type="GO" id="GO:0004222">
    <property type="term" value="F:metalloendopeptidase activity"/>
    <property type="evidence" value="ECO:0007669"/>
    <property type="project" value="InterPro"/>
</dbReference>
<evidence type="ECO:0000256" key="4">
    <source>
        <dbReference type="ARBA" id="ARBA00022759"/>
    </source>
</evidence>
<comment type="cofactor">
    <cofactor evidence="7">
        <name>Zn(2+)</name>
        <dbReference type="ChEBI" id="CHEBI:29105"/>
    </cofactor>
    <text evidence="7">Binds 1 zinc ion.</text>
</comment>
<dbReference type="RefSeq" id="WP_369058012.1">
    <property type="nucleotide sequence ID" value="NZ_CP158375.1"/>
</dbReference>
<dbReference type="InterPro" id="IPR023091">
    <property type="entry name" value="MetalPrtase_cat_dom_sf_prd"/>
</dbReference>
<evidence type="ECO:0000256" key="7">
    <source>
        <dbReference type="HAMAP-Rule" id="MF_00009"/>
    </source>
</evidence>
<keyword evidence="7" id="KW-0690">Ribosome biogenesis</keyword>
<dbReference type="EC" id="3.1.-.-" evidence="7"/>
<keyword evidence="3 7" id="KW-0479">Metal-binding</keyword>
<protein>
    <recommendedName>
        <fullName evidence="7">Endoribonuclease YbeY</fullName>
        <ecNumber evidence="7">3.1.-.-</ecNumber>
    </recommendedName>
</protein>
<evidence type="ECO:0000313" key="8">
    <source>
        <dbReference type="EMBL" id="XDO95159.1"/>
    </source>
</evidence>
<evidence type="ECO:0000256" key="2">
    <source>
        <dbReference type="ARBA" id="ARBA00022722"/>
    </source>
</evidence>
<dbReference type="NCBIfam" id="TIGR00043">
    <property type="entry name" value="rRNA maturation RNase YbeY"/>
    <property type="match status" value="1"/>
</dbReference>
<dbReference type="PROSITE" id="PS01306">
    <property type="entry name" value="UPF0054"/>
    <property type="match status" value="1"/>
</dbReference>
<accession>A0AB39KNC7</accession>
<dbReference type="Gene3D" id="3.40.390.30">
    <property type="entry name" value="Metalloproteases ('zincins'), catalytic domain"/>
    <property type="match status" value="1"/>
</dbReference>
<evidence type="ECO:0000256" key="3">
    <source>
        <dbReference type="ARBA" id="ARBA00022723"/>
    </source>
</evidence>
<dbReference type="InterPro" id="IPR020549">
    <property type="entry name" value="YbeY_CS"/>
</dbReference>
<organism evidence="8">
    <name type="scientific">Caulobacter sp. 73W</name>
    <dbReference type="NCBI Taxonomy" id="3161137"/>
    <lineage>
        <taxon>Bacteria</taxon>
        <taxon>Pseudomonadati</taxon>
        <taxon>Pseudomonadota</taxon>
        <taxon>Alphaproteobacteria</taxon>
        <taxon>Caulobacterales</taxon>
        <taxon>Caulobacteraceae</taxon>
        <taxon>Caulobacter</taxon>
    </lineage>
</organism>
<feature type="binding site" evidence="7">
    <location>
        <position position="115"/>
    </location>
    <ligand>
        <name>Zn(2+)</name>
        <dbReference type="ChEBI" id="CHEBI:29105"/>
        <note>catalytic</note>
    </ligand>
</feature>
<evidence type="ECO:0000256" key="5">
    <source>
        <dbReference type="ARBA" id="ARBA00022801"/>
    </source>
</evidence>
<dbReference type="InterPro" id="IPR002036">
    <property type="entry name" value="YbeY"/>
</dbReference>
<dbReference type="GO" id="GO:0005737">
    <property type="term" value="C:cytoplasm"/>
    <property type="evidence" value="ECO:0007669"/>
    <property type="project" value="UniProtKB-SubCell"/>
</dbReference>
<dbReference type="GO" id="GO:0006364">
    <property type="term" value="P:rRNA processing"/>
    <property type="evidence" value="ECO:0007669"/>
    <property type="project" value="UniProtKB-UniRule"/>
</dbReference>